<dbReference type="Gene3D" id="3.40.50.620">
    <property type="entry name" value="HUPs"/>
    <property type="match status" value="1"/>
</dbReference>
<evidence type="ECO:0000313" key="2">
    <source>
        <dbReference type="EMBL" id="MCH80475.1"/>
    </source>
</evidence>
<name>A0A392LZR9_9FABA</name>
<feature type="region of interest" description="Disordered" evidence="1">
    <location>
        <begin position="203"/>
        <end position="232"/>
    </location>
</feature>
<dbReference type="AlphaFoldDB" id="A0A392LZR9"/>
<dbReference type="Proteomes" id="UP000265520">
    <property type="component" value="Unassembled WGS sequence"/>
</dbReference>
<keyword evidence="3" id="KW-1185">Reference proteome</keyword>
<sequence length="336" mass="36729">MDRIQEADENNKTSVVGLAIKGNKKSKYVVQWALDKFVHEGISIFKLIHVRAIINGVPTPMGDVLPISQVRNDVANAFRREVEWQTNQMLLPFKSLCEQRKVRVDVVVIESDDVATAVAEEVSKSVITNLVLGASSSGIFKRCLVLGVIYVWIAMLSIRLPICAHLNFISKQKGMSAKISVRTPRFCTVYAVSKGKLSIRQSDMQTEGNIVDDTSETSFSSSSSSNYTSTSQTDFGSVASSAALHSYPLTTRRHKALSSIDQALLSTSPNLSETNHFRGQSLDLGRKNDATSSDFDHALSQASSGGSISDTESSIYGQNHAKYVPQGTKPPKPNRQ</sequence>
<feature type="compositionally biased region" description="Low complexity" evidence="1">
    <location>
        <begin position="216"/>
        <end position="232"/>
    </location>
</feature>
<proteinExistence type="predicted"/>
<dbReference type="InterPro" id="IPR014729">
    <property type="entry name" value="Rossmann-like_a/b/a_fold"/>
</dbReference>
<reference evidence="2 3" key="1">
    <citation type="journal article" date="2018" name="Front. Plant Sci.">
        <title>Red Clover (Trifolium pratense) and Zigzag Clover (T. medium) - A Picture of Genomic Similarities and Differences.</title>
        <authorList>
            <person name="Dluhosova J."/>
            <person name="Istvanek J."/>
            <person name="Nedelnik J."/>
            <person name="Repkova J."/>
        </authorList>
    </citation>
    <scope>NUCLEOTIDE SEQUENCE [LARGE SCALE GENOMIC DNA]</scope>
    <source>
        <strain evidence="3">cv. 10/8</strain>
        <tissue evidence="2">Leaf</tissue>
    </source>
</reference>
<dbReference type="EMBL" id="LXQA010001096">
    <property type="protein sequence ID" value="MCH80475.1"/>
    <property type="molecule type" value="Genomic_DNA"/>
</dbReference>
<evidence type="ECO:0000256" key="1">
    <source>
        <dbReference type="SAM" id="MobiDB-lite"/>
    </source>
</evidence>
<feature type="non-terminal residue" evidence="2">
    <location>
        <position position="336"/>
    </location>
</feature>
<comment type="caution">
    <text evidence="2">The sequence shown here is derived from an EMBL/GenBank/DDBJ whole genome shotgun (WGS) entry which is preliminary data.</text>
</comment>
<gene>
    <name evidence="2" type="ORF">A2U01_0001244</name>
</gene>
<dbReference type="CDD" id="cd01989">
    <property type="entry name" value="USP_STK_Ubox_N"/>
    <property type="match status" value="1"/>
</dbReference>
<feature type="compositionally biased region" description="Low complexity" evidence="1">
    <location>
        <begin position="303"/>
        <end position="315"/>
    </location>
</feature>
<accession>A0A392LZR9</accession>
<feature type="region of interest" description="Disordered" evidence="1">
    <location>
        <begin position="270"/>
        <end position="289"/>
    </location>
</feature>
<dbReference type="PANTHER" id="PTHR47382">
    <property type="entry name" value="U-BOX DOMAIN-CONTAINING PROTEIN 52-LIKE"/>
    <property type="match status" value="1"/>
</dbReference>
<evidence type="ECO:0000313" key="3">
    <source>
        <dbReference type="Proteomes" id="UP000265520"/>
    </source>
</evidence>
<protein>
    <submittedName>
        <fullName evidence="2">U-box domain-containing protein 35-like</fullName>
    </submittedName>
</protein>
<dbReference type="PANTHER" id="PTHR47382:SF9">
    <property type="entry name" value="U-BOX KINASE FAMILY PROTEIN"/>
    <property type="match status" value="1"/>
</dbReference>
<dbReference type="SUPFAM" id="SSF52402">
    <property type="entry name" value="Adenine nucleotide alpha hydrolases-like"/>
    <property type="match status" value="1"/>
</dbReference>
<organism evidence="2 3">
    <name type="scientific">Trifolium medium</name>
    <dbReference type="NCBI Taxonomy" id="97028"/>
    <lineage>
        <taxon>Eukaryota</taxon>
        <taxon>Viridiplantae</taxon>
        <taxon>Streptophyta</taxon>
        <taxon>Embryophyta</taxon>
        <taxon>Tracheophyta</taxon>
        <taxon>Spermatophyta</taxon>
        <taxon>Magnoliopsida</taxon>
        <taxon>eudicotyledons</taxon>
        <taxon>Gunneridae</taxon>
        <taxon>Pentapetalae</taxon>
        <taxon>rosids</taxon>
        <taxon>fabids</taxon>
        <taxon>Fabales</taxon>
        <taxon>Fabaceae</taxon>
        <taxon>Papilionoideae</taxon>
        <taxon>50 kb inversion clade</taxon>
        <taxon>NPAAA clade</taxon>
        <taxon>Hologalegina</taxon>
        <taxon>IRL clade</taxon>
        <taxon>Trifolieae</taxon>
        <taxon>Trifolium</taxon>
    </lineage>
</organism>
<feature type="region of interest" description="Disordered" evidence="1">
    <location>
        <begin position="296"/>
        <end position="336"/>
    </location>
</feature>